<evidence type="ECO:0000313" key="11">
    <source>
        <dbReference type="Proteomes" id="UP000470875"/>
    </source>
</evidence>
<dbReference type="Pfam" id="PF02518">
    <property type="entry name" value="HATPase_c"/>
    <property type="match status" value="1"/>
</dbReference>
<keyword evidence="8" id="KW-0812">Transmembrane</keyword>
<dbReference type="InterPro" id="IPR004358">
    <property type="entry name" value="Sig_transdc_His_kin-like_C"/>
</dbReference>
<sequence length="498" mass="54501">MHLNALNTGWLRRRPLRVSLGVAIGSLILLVTALLSLLFAFVMQQALAKQAEKTLYLAQENLTNRIINEGELDGQNLVFTGEENLIPPPDGFYLILSDNKVVFSSLLSSDFTLRRLRVDEIATVLSAVEVNSYSPQLRINETDSYAFLASPVVLDGPESPLITAISGVGVNDGVAIVEVFLWWELIAGAISAGLGVFIAYRLIVRSLAPLETVVAVADKITSTPLEDLTPLLADRVRAVNPDSQSEADRVSLAFNDLLSHVGQALSARHRAEDSMRRFLADVSHELRNPLSSIRGYSELYADDESLDPDVRFALDRIHAESQRMNRLVESLILLAKLDSGPTLSLEEIDLIALVKTVFHDARIAYPEHQWQEQLPDSSIVIIGNSDALGQIILNLLSNSHHHTQEGSLIELSVHCDADAVHVRVSDNGPGIPQQAQEMIFDRFSQVPPGTEKTRNRGTLGLGLAIAQSLAKAQGFTITVDSNPGHTTFTLVIPTNLRK</sequence>
<comment type="subcellular location">
    <subcellularLocation>
        <location evidence="2">Cell membrane</location>
    </subcellularLocation>
</comment>
<name>A0A6N7VPB6_9ACTO</name>
<dbReference type="GO" id="GO:0000155">
    <property type="term" value="F:phosphorelay sensor kinase activity"/>
    <property type="evidence" value="ECO:0007669"/>
    <property type="project" value="InterPro"/>
</dbReference>
<evidence type="ECO:0000256" key="7">
    <source>
        <dbReference type="ARBA" id="ARBA00023012"/>
    </source>
</evidence>
<keyword evidence="6 10" id="KW-0418">Kinase</keyword>
<keyword evidence="8" id="KW-0472">Membrane</keyword>
<dbReference type="CDD" id="cd00082">
    <property type="entry name" value="HisKA"/>
    <property type="match status" value="1"/>
</dbReference>
<dbReference type="FunFam" id="1.10.287.130:FF:000001">
    <property type="entry name" value="Two-component sensor histidine kinase"/>
    <property type="match status" value="1"/>
</dbReference>
<proteinExistence type="predicted"/>
<dbReference type="PRINTS" id="PR00344">
    <property type="entry name" value="BCTRLSENSOR"/>
</dbReference>
<feature type="domain" description="Histidine kinase" evidence="9">
    <location>
        <begin position="281"/>
        <end position="496"/>
    </location>
</feature>
<evidence type="ECO:0000256" key="3">
    <source>
        <dbReference type="ARBA" id="ARBA00012438"/>
    </source>
</evidence>
<evidence type="ECO:0000256" key="2">
    <source>
        <dbReference type="ARBA" id="ARBA00004236"/>
    </source>
</evidence>
<evidence type="ECO:0000256" key="4">
    <source>
        <dbReference type="ARBA" id="ARBA00022553"/>
    </source>
</evidence>
<feature type="transmembrane region" description="Helical" evidence="8">
    <location>
        <begin position="180"/>
        <end position="200"/>
    </location>
</feature>
<dbReference type="SUPFAM" id="SSF47384">
    <property type="entry name" value="Homodimeric domain of signal transducing histidine kinase"/>
    <property type="match status" value="1"/>
</dbReference>
<keyword evidence="11" id="KW-1185">Reference proteome</keyword>
<gene>
    <name evidence="10" type="ORF">FYJ24_01960</name>
</gene>
<dbReference type="GO" id="GO:0005886">
    <property type="term" value="C:plasma membrane"/>
    <property type="evidence" value="ECO:0007669"/>
    <property type="project" value="UniProtKB-SubCell"/>
</dbReference>
<dbReference type="Gene3D" id="1.10.287.130">
    <property type="match status" value="1"/>
</dbReference>
<dbReference type="InterPro" id="IPR050736">
    <property type="entry name" value="Sensor_HK_Regulatory"/>
</dbReference>
<dbReference type="InterPro" id="IPR036890">
    <property type="entry name" value="HATPase_C_sf"/>
</dbReference>
<dbReference type="AlphaFoldDB" id="A0A6N7VPB6"/>
<evidence type="ECO:0000256" key="6">
    <source>
        <dbReference type="ARBA" id="ARBA00022777"/>
    </source>
</evidence>
<comment type="caution">
    <text evidence="10">The sequence shown here is derived from an EMBL/GenBank/DDBJ whole genome shotgun (WGS) entry which is preliminary data.</text>
</comment>
<evidence type="ECO:0000313" key="10">
    <source>
        <dbReference type="EMBL" id="MSS83547.1"/>
    </source>
</evidence>
<protein>
    <recommendedName>
        <fullName evidence="3">histidine kinase</fullName>
        <ecNumber evidence="3">2.7.13.3</ecNumber>
    </recommendedName>
</protein>
<keyword evidence="8" id="KW-1133">Transmembrane helix</keyword>
<keyword evidence="4" id="KW-0597">Phosphoprotein</keyword>
<keyword evidence="5" id="KW-0808">Transferase</keyword>
<comment type="catalytic activity">
    <reaction evidence="1">
        <text>ATP + protein L-histidine = ADP + protein N-phospho-L-histidine.</text>
        <dbReference type="EC" id="2.7.13.3"/>
    </reaction>
</comment>
<evidence type="ECO:0000259" key="9">
    <source>
        <dbReference type="PROSITE" id="PS50109"/>
    </source>
</evidence>
<dbReference type="Gene3D" id="3.30.565.10">
    <property type="entry name" value="Histidine kinase-like ATPase, C-terminal domain"/>
    <property type="match status" value="1"/>
</dbReference>
<evidence type="ECO:0000256" key="5">
    <source>
        <dbReference type="ARBA" id="ARBA00022679"/>
    </source>
</evidence>
<reference evidence="10 11" key="1">
    <citation type="submission" date="2019-08" db="EMBL/GenBank/DDBJ databases">
        <title>In-depth cultivation of the pig gut microbiome towards novel bacterial diversity and tailored functional studies.</title>
        <authorList>
            <person name="Wylensek D."/>
            <person name="Hitch T.C.A."/>
            <person name="Clavel T."/>
        </authorList>
    </citation>
    <scope>NUCLEOTIDE SEQUENCE [LARGE SCALE GENOMIC DNA]</scope>
    <source>
        <strain evidence="10 11">WB03_NA08</strain>
    </source>
</reference>
<feature type="transmembrane region" description="Helical" evidence="8">
    <location>
        <begin position="20"/>
        <end position="43"/>
    </location>
</feature>
<organism evidence="10 11">
    <name type="scientific">Scrofimicrobium canadense</name>
    <dbReference type="NCBI Taxonomy" id="2652290"/>
    <lineage>
        <taxon>Bacteria</taxon>
        <taxon>Bacillati</taxon>
        <taxon>Actinomycetota</taxon>
        <taxon>Actinomycetes</taxon>
        <taxon>Actinomycetales</taxon>
        <taxon>Actinomycetaceae</taxon>
        <taxon>Scrofimicrobium</taxon>
    </lineage>
</organism>
<evidence type="ECO:0000256" key="8">
    <source>
        <dbReference type="SAM" id="Phobius"/>
    </source>
</evidence>
<dbReference type="SMART" id="SM00387">
    <property type="entry name" value="HATPase_c"/>
    <property type="match status" value="1"/>
</dbReference>
<evidence type="ECO:0000256" key="1">
    <source>
        <dbReference type="ARBA" id="ARBA00000085"/>
    </source>
</evidence>
<dbReference type="CDD" id="cd00075">
    <property type="entry name" value="HATPase"/>
    <property type="match status" value="1"/>
</dbReference>
<dbReference type="EC" id="2.7.13.3" evidence="3"/>
<dbReference type="EMBL" id="VULO01000002">
    <property type="protein sequence ID" value="MSS83547.1"/>
    <property type="molecule type" value="Genomic_DNA"/>
</dbReference>
<dbReference type="InterPro" id="IPR003661">
    <property type="entry name" value="HisK_dim/P_dom"/>
</dbReference>
<keyword evidence="7" id="KW-0902">Two-component regulatory system</keyword>
<dbReference type="InterPro" id="IPR003594">
    <property type="entry name" value="HATPase_dom"/>
</dbReference>
<accession>A0A6N7VPB6</accession>
<dbReference type="PROSITE" id="PS50109">
    <property type="entry name" value="HIS_KIN"/>
    <property type="match status" value="1"/>
</dbReference>
<dbReference type="InterPro" id="IPR005467">
    <property type="entry name" value="His_kinase_dom"/>
</dbReference>
<dbReference type="Pfam" id="PF00512">
    <property type="entry name" value="HisKA"/>
    <property type="match status" value="1"/>
</dbReference>
<dbReference type="PANTHER" id="PTHR43711:SF1">
    <property type="entry name" value="HISTIDINE KINASE 1"/>
    <property type="match status" value="1"/>
</dbReference>
<dbReference type="SMART" id="SM00388">
    <property type="entry name" value="HisKA"/>
    <property type="match status" value="1"/>
</dbReference>
<dbReference type="SUPFAM" id="SSF55874">
    <property type="entry name" value="ATPase domain of HSP90 chaperone/DNA topoisomerase II/histidine kinase"/>
    <property type="match status" value="1"/>
</dbReference>
<dbReference type="PANTHER" id="PTHR43711">
    <property type="entry name" value="TWO-COMPONENT HISTIDINE KINASE"/>
    <property type="match status" value="1"/>
</dbReference>
<dbReference type="Proteomes" id="UP000470875">
    <property type="component" value="Unassembled WGS sequence"/>
</dbReference>
<dbReference type="InterPro" id="IPR036097">
    <property type="entry name" value="HisK_dim/P_sf"/>
</dbReference>